<name>A0A1H2HCU4_9ACTN</name>
<proteinExistence type="predicted"/>
<reference evidence="2" key="1">
    <citation type="submission" date="2016-10" db="EMBL/GenBank/DDBJ databases">
        <authorList>
            <person name="Varghese N."/>
            <person name="Submissions S."/>
        </authorList>
    </citation>
    <scope>NUCLEOTIDE SEQUENCE [LARGE SCALE GENOMIC DNA]</scope>
    <source>
        <strain evidence="2">DSM 45079</strain>
    </source>
</reference>
<dbReference type="OrthoDB" id="5194728at2"/>
<dbReference type="Proteomes" id="UP000182977">
    <property type="component" value="Chromosome I"/>
</dbReference>
<dbReference type="RefSeq" id="WP_157524194.1">
    <property type="nucleotide sequence ID" value="NZ_KQ061220.1"/>
</dbReference>
<evidence type="ECO:0000313" key="2">
    <source>
        <dbReference type="Proteomes" id="UP000182977"/>
    </source>
</evidence>
<dbReference type="AlphaFoldDB" id="A0A1H2HCU4"/>
<organism evidence="1 2">
    <name type="scientific">Jiangella alkaliphila</name>
    <dbReference type="NCBI Taxonomy" id="419479"/>
    <lineage>
        <taxon>Bacteria</taxon>
        <taxon>Bacillati</taxon>
        <taxon>Actinomycetota</taxon>
        <taxon>Actinomycetes</taxon>
        <taxon>Jiangellales</taxon>
        <taxon>Jiangellaceae</taxon>
        <taxon>Jiangella</taxon>
    </lineage>
</organism>
<gene>
    <name evidence="1" type="ORF">SAMN04488563_0971</name>
</gene>
<keyword evidence="2" id="KW-1185">Reference proteome</keyword>
<accession>A0A1H2HCU4</accession>
<protein>
    <submittedName>
        <fullName evidence="1">Uncharacterized protein</fullName>
    </submittedName>
</protein>
<dbReference type="STRING" id="419479.SAMN04488563_0971"/>
<sequence>MDVKQREPGVLLWLTDGNTVLNDHVDDAGLCAVCGSAWPCDTTLLASALR</sequence>
<evidence type="ECO:0000313" key="1">
    <source>
        <dbReference type="EMBL" id="SDU29711.1"/>
    </source>
</evidence>
<dbReference type="EMBL" id="LT629791">
    <property type="protein sequence ID" value="SDU29711.1"/>
    <property type="molecule type" value="Genomic_DNA"/>
</dbReference>